<gene>
    <name evidence="14" type="ORF">XDN619_LOCUS15543</name>
</gene>
<name>A0A816SVF5_9BILA</name>
<dbReference type="GO" id="GO:0046872">
    <property type="term" value="F:metal ion binding"/>
    <property type="evidence" value="ECO:0007669"/>
    <property type="project" value="UniProtKB-KW"/>
</dbReference>
<evidence type="ECO:0000256" key="1">
    <source>
        <dbReference type="ARBA" id="ARBA00012336"/>
    </source>
</evidence>
<dbReference type="Proteomes" id="UP000663887">
    <property type="component" value="Unassembled WGS sequence"/>
</dbReference>
<evidence type="ECO:0000313" key="14">
    <source>
        <dbReference type="EMBL" id="CAF2085190.1"/>
    </source>
</evidence>
<evidence type="ECO:0000256" key="3">
    <source>
        <dbReference type="ARBA" id="ARBA00022723"/>
    </source>
</evidence>
<evidence type="ECO:0000256" key="2">
    <source>
        <dbReference type="ARBA" id="ARBA00022670"/>
    </source>
</evidence>
<dbReference type="EC" id="3.4.24.84" evidence="1"/>
<feature type="domain" description="Peptidase M48" evidence="12">
    <location>
        <begin position="231"/>
        <end position="499"/>
    </location>
</feature>
<feature type="transmembrane region" description="Helical" evidence="11">
    <location>
        <begin position="382"/>
        <end position="402"/>
    </location>
</feature>
<dbReference type="InterPro" id="IPR027057">
    <property type="entry name" value="CAXX_Prtase_1"/>
</dbReference>
<evidence type="ECO:0000256" key="8">
    <source>
        <dbReference type="PIRSR" id="PIRSR627057-1"/>
    </source>
</evidence>
<comment type="catalytic activity">
    <reaction evidence="7">
        <text>Hydrolyzes the peptide bond -P2-(S-farnesyl or geranylgeranyl)C-P1'-P2'-P3'-COOH where P1' and P2' are amino acids with aliphatic side chains and P3' is any C-terminal residue.</text>
        <dbReference type="EC" id="3.4.24.84"/>
    </reaction>
</comment>
<keyword evidence="4" id="KW-0378">Hydrolase</keyword>
<dbReference type="GO" id="GO:0071586">
    <property type="term" value="P:CAAX-box protein processing"/>
    <property type="evidence" value="ECO:0007669"/>
    <property type="project" value="InterPro"/>
</dbReference>
<keyword evidence="6" id="KW-0482">Metalloprotease</keyword>
<evidence type="ECO:0000259" key="13">
    <source>
        <dbReference type="Pfam" id="PF16491"/>
    </source>
</evidence>
<dbReference type="GO" id="GO:0004222">
    <property type="term" value="F:metalloendopeptidase activity"/>
    <property type="evidence" value="ECO:0007669"/>
    <property type="project" value="InterPro"/>
</dbReference>
<comment type="cofactor">
    <cofactor evidence="9">
        <name>Zn(2+)</name>
        <dbReference type="ChEBI" id="CHEBI:29105"/>
    </cofactor>
    <text evidence="9">Binds 1 zinc ion per subunit.</text>
</comment>
<feature type="active site" evidence="8">
    <location>
        <position position="372"/>
    </location>
</feature>
<feature type="transmembrane region" description="Helical" evidence="11">
    <location>
        <begin position="174"/>
        <end position="192"/>
    </location>
</feature>
<feature type="transmembrane region" description="Helical" evidence="11">
    <location>
        <begin position="683"/>
        <end position="702"/>
    </location>
</feature>
<feature type="region of interest" description="Disordered" evidence="10">
    <location>
        <begin position="296"/>
        <end position="356"/>
    </location>
</feature>
<organism evidence="14 15">
    <name type="scientific">Rotaria magnacalcarata</name>
    <dbReference type="NCBI Taxonomy" id="392030"/>
    <lineage>
        <taxon>Eukaryota</taxon>
        <taxon>Metazoa</taxon>
        <taxon>Spiralia</taxon>
        <taxon>Gnathifera</taxon>
        <taxon>Rotifera</taxon>
        <taxon>Eurotatoria</taxon>
        <taxon>Bdelloidea</taxon>
        <taxon>Philodinida</taxon>
        <taxon>Philodinidae</taxon>
        <taxon>Rotaria</taxon>
    </lineage>
</organism>
<feature type="binding site" evidence="9">
    <location>
        <position position="375"/>
    </location>
    <ligand>
        <name>Zn(2+)</name>
        <dbReference type="ChEBI" id="CHEBI:29105"/>
        <note>catalytic</note>
    </ligand>
</feature>
<evidence type="ECO:0000256" key="5">
    <source>
        <dbReference type="ARBA" id="ARBA00022833"/>
    </source>
</evidence>
<keyword evidence="5 9" id="KW-0862">Zinc</keyword>
<evidence type="ECO:0000256" key="9">
    <source>
        <dbReference type="PIRSR" id="PIRSR627057-2"/>
    </source>
</evidence>
<sequence>MVFLISTLEECFTFLDKIEPNVLFYGLLSFTLIVSIWEHYLSYRQYCNYKRHQTVPDELADVMTNQELDKARAYAIDKMRYNEIHSIFNEVESTVLLLIGILPWLWSTSGNILLKYDYHNHEILQSVLFLSIIMIYSAISGIPWSYYYHFVLEEKHGFNKQTVGFFIKDTIKKLLLTFVLTLPIFSLLIKIIQIGGDYFFVYAWLFITIMSLIIAFIYPNYIAPLFDRYDPLREGELRSSIEKLAEKIKFPLAKIYVVEGSARSAHSNAYFYGFFKAKRIVLYDTLIKGYSLHKDEDKTDKGNKLDETKSEKNEEETNSIETSKLETEDNTLTHRKTSDDKKNAVDEDQKSTKEKTNKGCESDEVLAVLCHEFGHWFLSHNLVNLCISFVNLFLVFSIFAALFKRTILYEAFAFTQTRPILIGLLIIFQYVLSPYFEVFSFALTALSRRFEFQADHFAVKLGHGDQLGRALKKLEKDNMSYPFSDKLYATYHYSHPTLLEHKIHTISHNLAKYIAIIEQLHSQSNENERLKLAHHIHFLRIKIDGQMTSLDRLQEELLFSSFTENNSSLNEIDQNDSQHSLTSNELRHRQITTNHLNESYDLLEQDLAYLHETIDEVNTIIKQQDQKLLSKTEHLQNKAQDPSHNTSSLIQKVMRSRYFALASGALLGASLGGPVGFMVSAKVGALVTLSGSAVGALSLNIMRQKVLDNNESQNNDCVTYNQAML</sequence>
<evidence type="ECO:0000256" key="11">
    <source>
        <dbReference type="SAM" id="Phobius"/>
    </source>
</evidence>
<accession>A0A816SVF5</accession>
<keyword evidence="11" id="KW-0472">Membrane</keyword>
<dbReference type="Gene3D" id="3.30.2010.10">
    <property type="entry name" value="Metalloproteases ('zincins'), catalytic domain"/>
    <property type="match status" value="1"/>
</dbReference>
<keyword evidence="3 9" id="KW-0479">Metal-binding</keyword>
<dbReference type="AlphaFoldDB" id="A0A816SVF5"/>
<evidence type="ECO:0000259" key="12">
    <source>
        <dbReference type="Pfam" id="PF01435"/>
    </source>
</evidence>
<keyword evidence="2" id="KW-0645">Protease</keyword>
<keyword evidence="11" id="KW-1133">Transmembrane helix</keyword>
<dbReference type="Pfam" id="PF16491">
    <property type="entry name" value="Peptidase_M48_N"/>
    <property type="match status" value="1"/>
</dbReference>
<dbReference type="CDD" id="cd07343">
    <property type="entry name" value="M48A_Zmpste24p_like"/>
    <property type="match status" value="1"/>
</dbReference>
<feature type="binding site" evidence="9">
    <location>
        <position position="451"/>
    </location>
    <ligand>
        <name>Zn(2+)</name>
        <dbReference type="ChEBI" id="CHEBI:29105"/>
        <note>catalytic</note>
    </ligand>
</feature>
<feature type="compositionally biased region" description="Basic and acidic residues" evidence="10">
    <location>
        <begin position="296"/>
        <end position="312"/>
    </location>
</feature>
<feature type="active site" description="Proton donor" evidence="8">
    <location>
        <position position="455"/>
    </location>
</feature>
<feature type="binding site" evidence="9">
    <location>
        <position position="371"/>
    </location>
    <ligand>
        <name>Zn(2+)</name>
        <dbReference type="ChEBI" id="CHEBI:29105"/>
        <note>catalytic</note>
    </ligand>
</feature>
<feature type="transmembrane region" description="Helical" evidence="11">
    <location>
        <begin position="126"/>
        <end position="147"/>
    </location>
</feature>
<dbReference type="EMBL" id="CAJNRG010006368">
    <property type="protein sequence ID" value="CAF2085190.1"/>
    <property type="molecule type" value="Genomic_DNA"/>
</dbReference>
<keyword evidence="11" id="KW-0812">Transmembrane</keyword>
<dbReference type="InterPro" id="IPR001915">
    <property type="entry name" value="Peptidase_M48"/>
</dbReference>
<dbReference type="InterPro" id="IPR032456">
    <property type="entry name" value="Peptidase_M48_N"/>
</dbReference>
<feature type="transmembrane region" description="Helical" evidence="11">
    <location>
        <begin position="658"/>
        <end position="677"/>
    </location>
</feature>
<proteinExistence type="predicted"/>
<reference evidence="14" key="1">
    <citation type="submission" date="2021-02" db="EMBL/GenBank/DDBJ databases">
        <authorList>
            <person name="Nowell W R."/>
        </authorList>
    </citation>
    <scope>NUCLEOTIDE SEQUENCE</scope>
</reference>
<feature type="domain" description="CAAX prenyl protease 1 N-terminal" evidence="13">
    <location>
        <begin position="45"/>
        <end position="227"/>
    </location>
</feature>
<protein>
    <recommendedName>
        <fullName evidence="1">Ste24 endopeptidase</fullName>
        <ecNumber evidence="1">3.4.24.84</ecNumber>
    </recommendedName>
</protein>
<feature type="transmembrane region" description="Helical" evidence="11">
    <location>
        <begin position="198"/>
        <end position="218"/>
    </location>
</feature>
<evidence type="ECO:0000256" key="7">
    <source>
        <dbReference type="ARBA" id="ARBA00044456"/>
    </source>
</evidence>
<evidence type="ECO:0000256" key="6">
    <source>
        <dbReference type="ARBA" id="ARBA00023049"/>
    </source>
</evidence>
<evidence type="ECO:0000313" key="15">
    <source>
        <dbReference type="Proteomes" id="UP000663887"/>
    </source>
</evidence>
<dbReference type="Pfam" id="PF01435">
    <property type="entry name" value="Peptidase_M48"/>
    <property type="match status" value="1"/>
</dbReference>
<dbReference type="PANTHER" id="PTHR10120">
    <property type="entry name" value="CAAX PRENYL PROTEASE 1"/>
    <property type="match status" value="1"/>
</dbReference>
<feature type="transmembrane region" description="Helical" evidence="11">
    <location>
        <begin position="87"/>
        <end position="106"/>
    </location>
</feature>
<feature type="transmembrane region" description="Helical" evidence="11">
    <location>
        <begin position="22"/>
        <end position="41"/>
    </location>
</feature>
<feature type="transmembrane region" description="Helical" evidence="11">
    <location>
        <begin position="422"/>
        <end position="446"/>
    </location>
</feature>
<evidence type="ECO:0000256" key="4">
    <source>
        <dbReference type="ARBA" id="ARBA00022801"/>
    </source>
</evidence>
<evidence type="ECO:0000256" key="10">
    <source>
        <dbReference type="SAM" id="MobiDB-lite"/>
    </source>
</evidence>
<feature type="compositionally biased region" description="Basic and acidic residues" evidence="10">
    <location>
        <begin position="336"/>
        <end position="356"/>
    </location>
</feature>
<comment type="caution">
    <text evidence="14">The sequence shown here is derived from an EMBL/GenBank/DDBJ whole genome shotgun (WGS) entry which is preliminary data.</text>
</comment>